<proteinExistence type="predicted"/>
<gene>
    <name evidence="1" type="ORF">DRP43_01580</name>
</gene>
<name>A0A660SMP4_UNCT6</name>
<accession>A0A660SMP4</accession>
<sequence length="238" mass="27783">MPIYINAVEFLVSPPKLEFDLIRRNIVNDSLIVVNRDSNNITIKCYFKDWGYKNGKKYYTKPGSLSYSASHWITVNPLQFELLPYEKRIIRITLTKPDTVYKGEYRSMIFFETIAKPSSYSNMFMFNARIGVPLYAEIGRKEYIGFIEGINYNENEIDLLYVNYSYNRLYLNGNYLIINEKNDTIINDSIRNILVLSRDTQNINVDIGNVEKGEYKVMFYIDNGGNEIAGGKKRFVKK</sequence>
<evidence type="ECO:0000313" key="2">
    <source>
        <dbReference type="Proteomes" id="UP000271125"/>
    </source>
</evidence>
<dbReference type="SUPFAM" id="SSF49354">
    <property type="entry name" value="PapD-like"/>
    <property type="match status" value="1"/>
</dbReference>
<organism evidence="1 2">
    <name type="scientific">candidate division TA06 bacterium</name>
    <dbReference type="NCBI Taxonomy" id="2250710"/>
    <lineage>
        <taxon>Bacteria</taxon>
        <taxon>Bacteria division TA06</taxon>
    </lineage>
</organism>
<protein>
    <submittedName>
        <fullName evidence="1">Uncharacterized protein</fullName>
    </submittedName>
</protein>
<dbReference type="AlphaFoldDB" id="A0A660SMP4"/>
<dbReference type="EMBL" id="QNBD01000050">
    <property type="protein sequence ID" value="RKX72095.1"/>
    <property type="molecule type" value="Genomic_DNA"/>
</dbReference>
<dbReference type="InterPro" id="IPR008962">
    <property type="entry name" value="PapD-like_sf"/>
</dbReference>
<dbReference type="Proteomes" id="UP000271125">
    <property type="component" value="Unassembled WGS sequence"/>
</dbReference>
<reference evidence="1 2" key="1">
    <citation type="submission" date="2018-06" db="EMBL/GenBank/DDBJ databases">
        <title>Extensive metabolic versatility and redundancy in microbially diverse, dynamic hydrothermal sediments.</title>
        <authorList>
            <person name="Dombrowski N."/>
            <person name="Teske A."/>
            <person name="Baker B.J."/>
        </authorList>
    </citation>
    <scope>NUCLEOTIDE SEQUENCE [LARGE SCALE GENOMIC DNA]</scope>
    <source>
        <strain evidence="1">B10_G13</strain>
    </source>
</reference>
<comment type="caution">
    <text evidence="1">The sequence shown here is derived from an EMBL/GenBank/DDBJ whole genome shotgun (WGS) entry which is preliminary data.</text>
</comment>
<evidence type="ECO:0000313" key="1">
    <source>
        <dbReference type="EMBL" id="RKX72095.1"/>
    </source>
</evidence>